<dbReference type="Gene3D" id="3.40.50.300">
    <property type="entry name" value="P-loop containing nucleotide triphosphate hydrolases"/>
    <property type="match status" value="1"/>
</dbReference>
<dbReference type="InterPro" id="IPR027417">
    <property type="entry name" value="P-loop_NTPase"/>
</dbReference>
<dbReference type="AlphaFoldDB" id="A0A2S6IL41"/>
<dbReference type="InterPro" id="IPR039657">
    <property type="entry name" value="Dimethylallyltransferase"/>
</dbReference>
<keyword evidence="6 10" id="KW-0547">Nucleotide-binding</keyword>
<evidence type="ECO:0000256" key="10">
    <source>
        <dbReference type="HAMAP-Rule" id="MF_00185"/>
    </source>
</evidence>
<feature type="region of interest" description="Interaction with substrate tRNA" evidence="10">
    <location>
        <begin position="36"/>
        <end position="39"/>
    </location>
</feature>
<keyword evidence="8 10" id="KW-0460">Magnesium</keyword>
<evidence type="ECO:0000256" key="9">
    <source>
        <dbReference type="ARBA" id="ARBA00049563"/>
    </source>
</evidence>
<evidence type="ECO:0000256" key="3">
    <source>
        <dbReference type="ARBA" id="ARBA00005842"/>
    </source>
</evidence>
<dbReference type="GO" id="GO:0006400">
    <property type="term" value="P:tRNA modification"/>
    <property type="evidence" value="ECO:0007669"/>
    <property type="project" value="TreeGrafter"/>
</dbReference>
<evidence type="ECO:0000256" key="7">
    <source>
        <dbReference type="ARBA" id="ARBA00022840"/>
    </source>
</evidence>
<keyword evidence="4 10" id="KW-0808">Transferase</keyword>
<evidence type="ECO:0000256" key="5">
    <source>
        <dbReference type="ARBA" id="ARBA00022694"/>
    </source>
</evidence>
<evidence type="ECO:0000256" key="13">
    <source>
        <dbReference type="RuleBase" id="RU003785"/>
    </source>
</evidence>
<dbReference type="SUPFAM" id="SSF52540">
    <property type="entry name" value="P-loop containing nucleoside triphosphate hydrolases"/>
    <property type="match status" value="2"/>
</dbReference>
<dbReference type="RefSeq" id="WP_104515400.1">
    <property type="nucleotide sequence ID" value="NZ_MQVW01000024.1"/>
</dbReference>
<dbReference type="Gene3D" id="1.10.20.140">
    <property type="match status" value="1"/>
</dbReference>
<organism evidence="14 15">
    <name type="scientific">Nonlabens xylanidelens</name>
    <dbReference type="NCBI Taxonomy" id="191564"/>
    <lineage>
        <taxon>Bacteria</taxon>
        <taxon>Pseudomonadati</taxon>
        <taxon>Bacteroidota</taxon>
        <taxon>Flavobacteriia</taxon>
        <taxon>Flavobacteriales</taxon>
        <taxon>Flavobacteriaceae</taxon>
        <taxon>Nonlabens</taxon>
    </lineage>
</organism>
<comment type="similarity">
    <text evidence="3 10 13">Belongs to the IPP transferase family.</text>
</comment>
<keyword evidence="15" id="KW-1185">Reference proteome</keyword>
<evidence type="ECO:0000256" key="2">
    <source>
        <dbReference type="ARBA" id="ARBA00003213"/>
    </source>
</evidence>
<gene>
    <name evidence="10" type="primary">miaA</name>
    <name evidence="14" type="ORF">LY01_01707</name>
</gene>
<protein>
    <recommendedName>
        <fullName evidence="10">tRNA dimethylallyltransferase</fullName>
        <ecNumber evidence="10">2.5.1.75</ecNumber>
    </recommendedName>
    <alternativeName>
        <fullName evidence="10">Dimethylallyl diphosphate:tRNA dimethylallyltransferase</fullName>
        <shortName evidence="10">DMAPP:tRNA dimethylallyltransferase</shortName>
        <shortName evidence="10">DMATase</shortName>
    </alternativeName>
    <alternativeName>
        <fullName evidence="10">Isopentenyl-diphosphate:tRNA isopentenyltransferase</fullName>
        <shortName evidence="10">IPP transferase</shortName>
        <shortName evidence="10">IPPT</shortName>
        <shortName evidence="10">IPTase</shortName>
    </alternativeName>
</protein>
<dbReference type="Pfam" id="PF01715">
    <property type="entry name" value="IPPT"/>
    <property type="match status" value="1"/>
</dbReference>
<dbReference type="EMBL" id="PTJE01000003">
    <property type="protein sequence ID" value="PPK94954.1"/>
    <property type="molecule type" value="Genomic_DNA"/>
</dbReference>
<comment type="catalytic activity">
    <reaction evidence="9 10 11">
        <text>adenosine(37) in tRNA + dimethylallyl diphosphate = N(6)-dimethylallyladenosine(37) in tRNA + diphosphate</text>
        <dbReference type="Rhea" id="RHEA:26482"/>
        <dbReference type="Rhea" id="RHEA-COMP:10162"/>
        <dbReference type="Rhea" id="RHEA-COMP:10375"/>
        <dbReference type="ChEBI" id="CHEBI:33019"/>
        <dbReference type="ChEBI" id="CHEBI:57623"/>
        <dbReference type="ChEBI" id="CHEBI:74411"/>
        <dbReference type="ChEBI" id="CHEBI:74415"/>
        <dbReference type="EC" id="2.5.1.75"/>
    </reaction>
</comment>
<evidence type="ECO:0000313" key="15">
    <source>
        <dbReference type="Proteomes" id="UP000239002"/>
    </source>
</evidence>
<proteinExistence type="inferred from homology"/>
<evidence type="ECO:0000256" key="8">
    <source>
        <dbReference type="ARBA" id="ARBA00022842"/>
    </source>
</evidence>
<comment type="cofactor">
    <cofactor evidence="1 10">
        <name>Mg(2+)</name>
        <dbReference type="ChEBI" id="CHEBI:18420"/>
    </cofactor>
</comment>
<reference evidence="14 15" key="1">
    <citation type="submission" date="2018-02" db="EMBL/GenBank/DDBJ databases">
        <title>Genomic Encyclopedia of Archaeal and Bacterial Type Strains, Phase II (KMG-II): from individual species to whole genera.</title>
        <authorList>
            <person name="Goeker M."/>
        </authorList>
    </citation>
    <scope>NUCLEOTIDE SEQUENCE [LARGE SCALE GENOMIC DNA]</scope>
    <source>
        <strain evidence="14 15">DSM 16809</strain>
    </source>
</reference>
<sequence>MNNKTLLCIVGPTGIGKTALSIAFAKAYNTSIISSDSRQFYKEMTIGTAVPEPEELAAATHYFIQDRSILVDYSVGDFERDVVDILPTLFEKNDVVIMVGGSALYEKAVTHGLDQFPDVSIEIQDSLREEFENKGIAWLQNKLQQIDPEYYNTVDIHNAHRLLRAVGIYRASGEKMSDLRSGTAQQRDFKVVKIGLEASREDLYDRINRRVDIMLEKGLEEEARKLLTHQELNALQTVGYKEFFGFFNNEYSYDEAVRLIKRNTRRFAKRQLTWYRKDTSVKWFHYETRHTDIVQRVSDLLMGDNLN</sequence>
<evidence type="ECO:0000256" key="12">
    <source>
        <dbReference type="RuleBase" id="RU003784"/>
    </source>
</evidence>
<comment type="function">
    <text evidence="2 10 12">Catalyzes the transfer of a dimethylallyl group onto the adenine at position 37 in tRNAs that read codons beginning with uridine, leading to the formation of N6-(dimethylallyl)adenosine (i(6)A).</text>
</comment>
<accession>A0A2S6IL41</accession>
<evidence type="ECO:0000256" key="1">
    <source>
        <dbReference type="ARBA" id="ARBA00001946"/>
    </source>
</evidence>
<dbReference type="InterPro" id="IPR018022">
    <property type="entry name" value="IPT"/>
</dbReference>
<evidence type="ECO:0000256" key="11">
    <source>
        <dbReference type="RuleBase" id="RU003783"/>
    </source>
</evidence>
<feature type="site" description="Interaction with substrate tRNA" evidence="10">
    <location>
        <position position="102"/>
    </location>
</feature>
<dbReference type="NCBIfam" id="TIGR00174">
    <property type="entry name" value="miaA"/>
    <property type="match status" value="1"/>
</dbReference>
<feature type="binding site" evidence="10">
    <location>
        <begin position="11"/>
        <end position="18"/>
    </location>
    <ligand>
        <name>ATP</name>
        <dbReference type="ChEBI" id="CHEBI:30616"/>
    </ligand>
</feature>
<keyword evidence="7 10" id="KW-0067">ATP-binding</keyword>
<evidence type="ECO:0000313" key="14">
    <source>
        <dbReference type="EMBL" id="PPK94954.1"/>
    </source>
</evidence>
<dbReference type="Proteomes" id="UP000239002">
    <property type="component" value="Unassembled WGS sequence"/>
</dbReference>
<comment type="caution">
    <text evidence="14">The sequence shown here is derived from an EMBL/GenBank/DDBJ whole genome shotgun (WGS) entry which is preliminary data.</text>
</comment>
<comment type="caution">
    <text evidence="10">Lacks conserved residue(s) required for the propagation of feature annotation.</text>
</comment>
<comment type="subunit">
    <text evidence="10">Monomer.</text>
</comment>
<keyword evidence="5 10" id="KW-0819">tRNA processing</keyword>
<dbReference type="GO" id="GO:0005524">
    <property type="term" value="F:ATP binding"/>
    <property type="evidence" value="ECO:0007669"/>
    <property type="project" value="UniProtKB-UniRule"/>
</dbReference>
<dbReference type="PANTHER" id="PTHR11088:SF60">
    <property type="entry name" value="TRNA DIMETHYLALLYLTRANSFERASE"/>
    <property type="match status" value="1"/>
</dbReference>
<feature type="site" description="Interaction with substrate tRNA" evidence="10">
    <location>
        <position position="128"/>
    </location>
</feature>
<evidence type="ECO:0000256" key="6">
    <source>
        <dbReference type="ARBA" id="ARBA00022741"/>
    </source>
</evidence>
<dbReference type="GO" id="GO:0052381">
    <property type="term" value="F:tRNA dimethylallyltransferase activity"/>
    <property type="evidence" value="ECO:0007669"/>
    <property type="project" value="UniProtKB-UniRule"/>
</dbReference>
<name>A0A2S6IL41_9FLAO</name>
<dbReference type="HAMAP" id="MF_00185">
    <property type="entry name" value="IPP_trans"/>
    <property type="match status" value="1"/>
</dbReference>
<evidence type="ECO:0000256" key="4">
    <source>
        <dbReference type="ARBA" id="ARBA00022679"/>
    </source>
</evidence>
<feature type="binding site" evidence="10">
    <location>
        <begin position="13"/>
        <end position="18"/>
    </location>
    <ligand>
        <name>substrate</name>
    </ligand>
</feature>
<dbReference type="PANTHER" id="PTHR11088">
    <property type="entry name" value="TRNA DIMETHYLALLYLTRANSFERASE"/>
    <property type="match status" value="1"/>
</dbReference>
<dbReference type="OrthoDB" id="9776390at2"/>
<dbReference type="EC" id="2.5.1.75" evidence="10"/>